<organism evidence="5 6">
    <name type="scientific">Neisseria canis</name>
    <dbReference type="NCBI Taxonomy" id="493"/>
    <lineage>
        <taxon>Bacteria</taxon>
        <taxon>Pseudomonadati</taxon>
        <taxon>Pseudomonadota</taxon>
        <taxon>Betaproteobacteria</taxon>
        <taxon>Neisseriales</taxon>
        <taxon>Neisseriaceae</taxon>
        <taxon>Neisseria</taxon>
    </lineage>
</organism>
<dbReference type="CDD" id="cd01310">
    <property type="entry name" value="TatD_DNAse"/>
    <property type="match status" value="1"/>
</dbReference>
<comment type="similarity">
    <text evidence="1">Belongs to the metallo-dependent hydrolases superfamily. TatD-type hydrolase family.</text>
</comment>
<dbReference type="FunFam" id="3.20.20.140:FF:000005">
    <property type="entry name" value="TatD family hydrolase"/>
    <property type="match status" value="1"/>
</dbReference>
<name>A0A448DAB6_9NEIS</name>
<feature type="binding site" evidence="4">
    <location>
        <position position="91"/>
    </location>
    <ligand>
        <name>a divalent metal cation</name>
        <dbReference type="ChEBI" id="CHEBI:60240"/>
        <label>1</label>
    </ligand>
</feature>
<dbReference type="Pfam" id="PF01026">
    <property type="entry name" value="TatD_DNase"/>
    <property type="match status" value="1"/>
</dbReference>
<dbReference type="Gene3D" id="3.20.20.140">
    <property type="entry name" value="Metal-dependent hydrolases"/>
    <property type="match status" value="1"/>
</dbReference>
<keyword evidence="2 4" id="KW-0479">Metal-binding</keyword>
<dbReference type="PROSITE" id="PS01091">
    <property type="entry name" value="TATD_3"/>
    <property type="match status" value="1"/>
</dbReference>
<dbReference type="SUPFAM" id="SSF51556">
    <property type="entry name" value="Metallo-dependent hydrolases"/>
    <property type="match status" value="1"/>
</dbReference>
<dbReference type="KEGG" id="nci:NCTC10296_01996"/>
<dbReference type="STRING" id="493.BWD07_05110"/>
<evidence type="ECO:0000256" key="4">
    <source>
        <dbReference type="PIRSR" id="PIRSR005902-1"/>
    </source>
</evidence>
<keyword evidence="6" id="KW-1185">Reference proteome</keyword>
<dbReference type="InterPro" id="IPR001130">
    <property type="entry name" value="TatD-like"/>
</dbReference>
<feature type="binding site" evidence="4">
    <location>
        <position position="7"/>
    </location>
    <ligand>
        <name>a divalent metal cation</name>
        <dbReference type="ChEBI" id="CHEBI:60240"/>
        <label>1</label>
    </ligand>
</feature>
<dbReference type="EMBL" id="LR134313">
    <property type="protein sequence ID" value="VEF02822.1"/>
    <property type="molecule type" value="Genomic_DNA"/>
</dbReference>
<dbReference type="InterPro" id="IPR032466">
    <property type="entry name" value="Metal_Hydrolase"/>
</dbReference>
<evidence type="ECO:0000256" key="2">
    <source>
        <dbReference type="ARBA" id="ARBA00022723"/>
    </source>
</evidence>
<proteinExistence type="inferred from homology"/>
<feature type="binding site" evidence="4">
    <location>
        <position position="130"/>
    </location>
    <ligand>
        <name>a divalent metal cation</name>
        <dbReference type="ChEBI" id="CHEBI:60240"/>
        <label>2</label>
    </ligand>
</feature>
<evidence type="ECO:0000256" key="3">
    <source>
        <dbReference type="ARBA" id="ARBA00022801"/>
    </source>
</evidence>
<gene>
    <name evidence="5" type="primary">yjjV</name>
    <name evidence="5" type="ORF">NCTC10296_01996</name>
</gene>
<reference evidence="5 6" key="1">
    <citation type="submission" date="2018-12" db="EMBL/GenBank/DDBJ databases">
        <authorList>
            <consortium name="Pathogen Informatics"/>
        </authorList>
    </citation>
    <scope>NUCLEOTIDE SEQUENCE [LARGE SCALE GENOMIC DNA]</scope>
    <source>
        <strain evidence="5 6">NCTC10296</strain>
    </source>
</reference>
<feature type="binding site" evidence="4">
    <location>
        <position position="9"/>
    </location>
    <ligand>
        <name>a divalent metal cation</name>
        <dbReference type="ChEBI" id="CHEBI:60240"/>
        <label>1</label>
    </ligand>
</feature>
<dbReference type="GO" id="GO:0046872">
    <property type="term" value="F:metal ion binding"/>
    <property type="evidence" value="ECO:0007669"/>
    <property type="project" value="UniProtKB-KW"/>
</dbReference>
<dbReference type="PIRSF" id="PIRSF005902">
    <property type="entry name" value="DNase_TatD"/>
    <property type="match status" value="1"/>
</dbReference>
<evidence type="ECO:0000313" key="6">
    <source>
        <dbReference type="Proteomes" id="UP000279284"/>
    </source>
</evidence>
<feature type="binding site" evidence="4">
    <location>
        <position position="204"/>
    </location>
    <ligand>
        <name>a divalent metal cation</name>
        <dbReference type="ChEBI" id="CHEBI:60240"/>
        <label>1</label>
    </ligand>
</feature>
<dbReference type="PANTHER" id="PTHR46124:SF3">
    <property type="entry name" value="HYDROLASE"/>
    <property type="match status" value="1"/>
</dbReference>
<dbReference type="AlphaFoldDB" id="A0A448DAB6"/>
<dbReference type="GO" id="GO:0016788">
    <property type="term" value="F:hydrolase activity, acting on ester bonds"/>
    <property type="evidence" value="ECO:0007669"/>
    <property type="project" value="InterPro"/>
</dbReference>
<dbReference type="PANTHER" id="PTHR46124">
    <property type="entry name" value="D-AMINOACYL-TRNA DEACYLASE"/>
    <property type="match status" value="1"/>
</dbReference>
<evidence type="ECO:0000313" key="5">
    <source>
        <dbReference type="EMBL" id="VEF02822.1"/>
    </source>
</evidence>
<feature type="binding site" evidence="4">
    <location>
        <position position="154"/>
    </location>
    <ligand>
        <name>a divalent metal cation</name>
        <dbReference type="ChEBI" id="CHEBI:60240"/>
        <label>2</label>
    </ligand>
</feature>
<protein>
    <submittedName>
        <fullName evidence="5">TatD related DNAse</fullName>
        <ecNumber evidence="5">3.1.21.-</ecNumber>
    </submittedName>
</protein>
<dbReference type="Proteomes" id="UP000279284">
    <property type="component" value="Chromosome"/>
</dbReference>
<dbReference type="GO" id="GO:0005829">
    <property type="term" value="C:cytosol"/>
    <property type="evidence" value="ECO:0007669"/>
    <property type="project" value="TreeGrafter"/>
</dbReference>
<dbReference type="EC" id="3.1.21.-" evidence="5"/>
<evidence type="ECO:0000256" key="1">
    <source>
        <dbReference type="ARBA" id="ARBA00009275"/>
    </source>
</evidence>
<dbReference type="InterPro" id="IPR018228">
    <property type="entry name" value="DNase_TatD-rel_CS"/>
</dbReference>
<sequence length="254" mass="28506">MKFTDTHTHLADTLLHTRLDEILRQANDAGVRRFIVPAASINDWNKIALLQSSSIYGAFGIHPWYAEKTDQDFLSRLDELLRLHPQTLIGEIGLDYADKNQPPEWIKRQKNTFRQQLALAMQHNRPVILHNVRAGNDLIRIIKESSFTQGGFAHAFSGSIEEAKEFIKLGFKIGIGSLLLNPAAKKARKAAAELPLESIVLETDSPFMLKNNANVPANVYRIAEIVAELRGIPLQVLSEQTENNVDAVLNINRL</sequence>
<dbReference type="OrthoDB" id="9810005at2"/>
<accession>A0A448DAB6</accession>
<dbReference type="RefSeq" id="WP_085416306.1">
    <property type="nucleotide sequence ID" value="NZ_CAUJPY010000004.1"/>
</dbReference>
<keyword evidence="3 5" id="KW-0378">Hydrolase</keyword>